<dbReference type="EMBL" id="JBHSWU010000387">
    <property type="protein sequence ID" value="MFC6725097.1"/>
    <property type="molecule type" value="Genomic_DNA"/>
</dbReference>
<sequence>DRTLDVVGAPGHAPHQVMFHDRADDVLFAGDAAGIWIPSERKLRQTSPPSQFDLEQCLTDANRIVELDPDVLCFGHFGPLAFDDDLMASYKRTLVEWVEAVRAKREELGDDEAVVGHFQEHTDMRETWGDRKATAEERLNTKGVLGYLDHRAAEDDGE</sequence>
<gene>
    <name evidence="2" type="ORF">ACFQE1_12080</name>
</gene>
<reference evidence="2 3" key="1">
    <citation type="journal article" date="2019" name="Int. J. Syst. Evol. Microbiol.">
        <title>The Global Catalogue of Microorganisms (GCM) 10K type strain sequencing project: providing services to taxonomists for standard genome sequencing and annotation.</title>
        <authorList>
            <consortium name="The Broad Institute Genomics Platform"/>
            <consortium name="The Broad Institute Genome Sequencing Center for Infectious Disease"/>
            <person name="Wu L."/>
            <person name="Ma J."/>
        </authorList>
    </citation>
    <scope>NUCLEOTIDE SEQUENCE [LARGE SCALE GENOMIC DNA]</scope>
    <source>
        <strain evidence="2 3">NBRC 111368</strain>
    </source>
</reference>
<dbReference type="PANTHER" id="PTHR42951:SF4">
    <property type="entry name" value="ACYL-COENZYME A THIOESTERASE MBLAC2"/>
    <property type="match status" value="1"/>
</dbReference>
<dbReference type="Gene3D" id="3.60.15.10">
    <property type="entry name" value="Ribonuclease Z/Hydroxyacylglutathione hydrolase-like"/>
    <property type="match status" value="1"/>
</dbReference>
<dbReference type="PANTHER" id="PTHR42951">
    <property type="entry name" value="METALLO-BETA-LACTAMASE DOMAIN-CONTAINING"/>
    <property type="match status" value="1"/>
</dbReference>
<dbReference type="InterPro" id="IPR001279">
    <property type="entry name" value="Metallo-B-lactamas"/>
</dbReference>
<accession>A0ABD5S1I7</accession>
<proteinExistence type="predicted"/>
<organism evidence="2 3">
    <name type="scientific">Halobium palmae</name>
    <dbReference type="NCBI Taxonomy" id="1776492"/>
    <lineage>
        <taxon>Archaea</taxon>
        <taxon>Methanobacteriati</taxon>
        <taxon>Methanobacteriota</taxon>
        <taxon>Stenosarchaea group</taxon>
        <taxon>Halobacteria</taxon>
        <taxon>Halobacteriales</taxon>
        <taxon>Haloferacaceae</taxon>
        <taxon>Halobium</taxon>
    </lineage>
</organism>
<evidence type="ECO:0000313" key="2">
    <source>
        <dbReference type="EMBL" id="MFC6725097.1"/>
    </source>
</evidence>
<keyword evidence="3" id="KW-1185">Reference proteome</keyword>
<dbReference type="Pfam" id="PF00753">
    <property type="entry name" value="Lactamase_B"/>
    <property type="match status" value="1"/>
</dbReference>
<dbReference type="Proteomes" id="UP001596328">
    <property type="component" value="Unassembled WGS sequence"/>
</dbReference>
<comment type="caution">
    <text evidence="2">The sequence shown here is derived from an EMBL/GenBank/DDBJ whole genome shotgun (WGS) entry which is preliminary data.</text>
</comment>
<feature type="non-terminal residue" evidence="2">
    <location>
        <position position="1"/>
    </location>
</feature>
<evidence type="ECO:0000313" key="3">
    <source>
        <dbReference type="Proteomes" id="UP001596328"/>
    </source>
</evidence>
<evidence type="ECO:0000259" key="1">
    <source>
        <dbReference type="Pfam" id="PF00753"/>
    </source>
</evidence>
<dbReference type="InterPro" id="IPR050855">
    <property type="entry name" value="NDM-1-like"/>
</dbReference>
<dbReference type="InterPro" id="IPR036866">
    <property type="entry name" value="RibonucZ/Hydroxyglut_hydro"/>
</dbReference>
<dbReference type="SUPFAM" id="SSF56281">
    <property type="entry name" value="Metallo-hydrolase/oxidoreductase"/>
    <property type="match status" value="1"/>
</dbReference>
<feature type="domain" description="Metallo-beta-lactamase" evidence="1">
    <location>
        <begin position="3"/>
        <end position="76"/>
    </location>
</feature>
<dbReference type="AlphaFoldDB" id="A0ABD5S1I7"/>
<protein>
    <submittedName>
        <fullName evidence="2">MBL fold metallo-hydrolase</fullName>
    </submittedName>
</protein>
<name>A0ABD5S1I7_9EURY</name>